<dbReference type="AlphaFoldDB" id="A0A1I5INP4"/>
<name>A0A1I5INP4_9BACT</name>
<accession>A0A1I5INP4</accession>
<proteinExistence type="predicted"/>
<keyword evidence="2" id="KW-1185">Reference proteome</keyword>
<dbReference type="Proteomes" id="UP000199564">
    <property type="component" value="Unassembled WGS sequence"/>
</dbReference>
<evidence type="ECO:0000313" key="2">
    <source>
        <dbReference type="Proteomes" id="UP000199564"/>
    </source>
</evidence>
<gene>
    <name evidence="1" type="ORF">SAMN04488519_109101</name>
</gene>
<sequence length="127" mass="14749">MKRYIVILSVLILSSCQLFESENRVYTLEELELLYAEIKQMAESETCNNSNDWGYVALGSKPCGGPWEYIAYSKKINVDDFLKKVKQYNQLQAEDNKRNNRFSDCMYVAEPKGVRCENGKPILIYQN</sequence>
<reference evidence="2" key="1">
    <citation type="submission" date="2016-10" db="EMBL/GenBank/DDBJ databases">
        <authorList>
            <person name="Varghese N."/>
            <person name="Submissions S."/>
        </authorList>
    </citation>
    <scope>NUCLEOTIDE SEQUENCE [LARGE SCALE GENOMIC DNA]</scope>
    <source>
        <strain evidence="2">DSM 15282</strain>
    </source>
</reference>
<dbReference type="RefSeq" id="WP_091655087.1">
    <property type="nucleotide sequence ID" value="NZ_FOVW01000009.1"/>
</dbReference>
<evidence type="ECO:0000313" key="1">
    <source>
        <dbReference type="EMBL" id="SFO62238.1"/>
    </source>
</evidence>
<dbReference type="PROSITE" id="PS51257">
    <property type="entry name" value="PROKAR_LIPOPROTEIN"/>
    <property type="match status" value="1"/>
</dbReference>
<dbReference type="EMBL" id="FOVW01000009">
    <property type="protein sequence ID" value="SFO62238.1"/>
    <property type="molecule type" value="Genomic_DNA"/>
</dbReference>
<evidence type="ECO:0008006" key="3">
    <source>
        <dbReference type="Google" id="ProtNLM"/>
    </source>
</evidence>
<protein>
    <recommendedName>
        <fullName evidence="3">Lipoprotein</fullName>
    </recommendedName>
</protein>
<organism evidence="1 2">
    <name type="scientific">Algoriphagus ornithinivorans</name>
    <dbReference type="NCBI Taxonomy" id="226506"/>
    <lineage>
        <taxon>Bacteria</taxon>
        <taxon>Pseudomonadati</taxon>
        <taxon>Bacteroidota</taxon>
        <taxon>Cytophagia</taxon>
        <taxon>Cytophagales</taxon>
        <taxon>Cyclobacteriaceae</taxon>
        <taxon>Algoriphagus</taxon>
    </lineage>
</organism>